<dbReference type="SUPFAM" id="SSF116734">
    <property type="entry name" value="DNA methylase specificity domain"/>
    <property type="match status" value="1"/>
</dbReference>
<dbReference type="Proteomes" id="UP001155220">
    <property type="component" value="Unassembled WGS sequence"/>
</dbReference>
<accession>A0A9X2HC53</accession>
<evidence type="ECO:0000313" key="4">
    <source>
        <dbReference type="Proteomes" id="UP001155220"/>
    </source>
</evidence>
<sequence>MVSTAPTCGLSKKGRLRRKIDPVTGERLKAIDSETGEQVDQIDDQLRDDMEALVAAKGDPAKIDEASSETLRFVPSDLVQTSCAVPIYYDKRLLRHFWTELEKPCFEGFTAKSLGDMQAGGEITIRGGHGSPSQEERVGDVPYIKVSDLRAGFVNINPTNRVPRAVARRFWRGESSGLKAFDLLCPERTSKNIGDFCVLLPGQEQVLCTKEIIVLRPGPEADFDAFYLLWAMTLKVVRDQWKRVVFMQTNREDVGNRYLEIEIPVPPSRKEADRVSKPFRDYYTSLAAAKERIQDYLHGAESAHHFFVGAAADLEDDTEDDDTED</sequence>
<proteinExistence type="predicted"/>
<dbReference type="EMBL" id="JALHBS010000038">
    <property type="protein sequence ID" value="MCP3054949.1"/>
    <property type="molecule type" value="Genomic_DNA"/>
</dbReference>
<keyword evidence="1" id="KW-0680">Restriction system</keyword>
<dbReference type="RefSeq" id="WP_253963816.1">
    <property type="nucleotide sequence ID" value="NZ_JALHBS010000038.1"/>
</dbReference>
<evidence type="ECO:0008006" key="5">
    <source>
        <dbReference type="Google" id="ProtNLM"/>
    </source>
</evidence>
<evidence type="ECO:0000256" key="2">
    <source>
        <dbReference type="ARBA" id="ARBA00023125"/>
    </source>
</evidence>
<dbReference type="GO" id="GO:0003677">
    <property type="term" value="F:DNA binding"/>
    <property type="evidence" value="ECO:0007669"/>
    <property type="project" value="UniProtKB-KW"/>
</dbReference>
<comment type="caution">
    <text evidence="3">The sequence shown here is derived from an EMBL/GenBank/DDBJ whole genome shotgun (WGS) entry which is preliminary data.</text>
</comment>
<protein>
    <recommendedName>
        <fullName evidence="5">Type I restriction modification DNA specificity domain-containing protein</fullName>
    </recommendedName>
</protein>
<evidence type="ECO:0000256" key="1">
    <source>
        <dbReference type="ARBA" id="ARBA00022747"/>
    </source>
</evidence>
<dbReference type="GO" id="GO:0009307">
    <property type="term" value="P:DNA restriction-modification system"/>
    <property type="evidence" value="ECO:0007669"/>
    <property type="project" value="UniProtKB-KW"/>
</dbReference>
<dbReference type="Gene3D" id="3.90.220.20">
    <property type="entry name" value="DNA methylase specificity domains"/>
    <property type="match status" value="1"/>
</dbReference>
<dbReference type="AlphaFoldDB" id="A0A9X2HC53"/>
<name>A0A9X2HC53_9HYPH</name>
<evidence type="ECO:0000313" key="3">
    <source>
        <dbReference type="EMBL" id="MCP3054949.1"/>
    </source>
</evidence>
<dbReference type="InterPro" id="IPR044946">
    <property type="entry name" value="Restrct_endonuc_typeI_TRD_sf"/>
</dbReference>
<organism evidence="3 4">
    <name type="scientific">Aurantimonas marianensis</name>
    <dbReference type="NCBI Taxonomy" id="2920428"/>
    <lineage>
        <taxon>Bacteria</taxon>
        <taxon>Pseudomonadati</taxon>
        <taxon>Pseudomonadota</taxon>
        <taxon>Alphaproteobacteria</taxon>
        <taxon>Hyphomicrobiales</taxon>
        <taxon>Aurantimonadaceae</taxon>
        <taxon>Aurantimonas</taxon>
    </lineage>
</organism>
<keyword evidence="2" id="KW-0238">DNA-binding</keyword>
<reference evidence="3" key="1">
    <citation type="submission" date="2022-03" db="EMBL/GenBank/DDBJ databases">
        <title>Aurantimonas Liuensis sp. Nov., isolated from the hadal seawater of the Mariana Trench.</title>
        <authorList>
            <person name="Liu R."/>
        </authorList>
    </citation>
    <scope>NUCLEOTIDE SEQUENCE</scope>
    <source>
        <strain evidence="3">LRZ36</strain>
    </source>
</reference>
<keyword evidence="4" id="KW-1185">Reference proteome</keyword>
<gene>
    <name evidence="3" type="ORF">MJ956_07255</name>
</gene>